<dbReference type="EMBL" id="LNCU01000040">
    <property type="protein sequence ID" value="KWV57808.1"/>
    <property type="molecule type" value="Genomic_DNA"/>
</dbReference>
<evidence type="ECO:0000313" key="2">
    <source>
        <dbReference type="EMBL" id="KWV57808.1"/>
    </source>
</evidence>
<evidence type="ECO:0000313" key="3">
    <source>
        <dbReference type="Proteomes" id="UP000057737"/>
    </source>
</evidence>
<keyword evidence="3" id="KW-1185">Reference proteome</keyword>
<dbReference type="AlphaFoldDB" id="A0A109JZA2"/>
<protein>
    <recommendedName>
        <fullName evidence="4">General secretion pathway protein GspN</fullName>
    </recommendedName>
</protein>
<evidence type="ECO:0000256" key="1">
    <source>
        <dbReference type="SAM" id="MobiDB-lite"/>
    </source>
</evidence>
<comment type="caution">
    <text evidence="2">The sequence shown here is derived from an EMBL/GenBank/DDBJ whole genome shotgun (WGS) entry which is preliminary data.</text>
</comment>
<accession>A0A109JZA2</accession>
<sequence length="168" mass="17749">MACAADPAQNGNAIANAGSIQDAAIKVAPIKDAPVTPLELEPLDQLSATTNRPLFSPARRPPPKPAVAVVSPPAPPAPPSPPPSVVVLGIVSEDGDGRAAIRSRDKDKVTRVRIGDDVSGWKVDRIEPRRLVLTQGERSVDFSMFSTAAKARKAAEPVVAERHPRQVH</sequence>
<gene>
    <name evidence="2" type="ORF">AS156_36985</name>
</gene>
<feature type="region of interest" description="Disordered" evidence="1">
    <location>
        <begin position="43"/>
        <end position="82"/>
    </location>
</feature>
<proteinExistence type="predicted"/>
<organism evidence="2 3">
    <name type="scientific">Bradyrhizobium macuxiense</name>
    <dbReference type="NCBI Taxonomy" id="1755647"/>
    <lineage>
        <taxon>Bacteria</taxon>
        <taxon>Pseudomonadati</taxon>
        <taxon>Pseudomonadota</taxon>
        <taxon>Alphaproteobacteria</taxon>
        <taxon>Hyphomicrobiales</taxon>
        <taxon>Nitrobacteraceae</taxon>
        <taxon>Bradyrhizobium</taxon>
    </lineage>
</organism>
<reference evidence="2 3" key="1">
    <citation type="submission" date="2015-11" db="EMBL/GenBank/DDBJ databases">
        <title>Draft Genome Sequence of the Strain BR 10303 (Bradyrhizobium sp.) isolated from nodules of Centrolobium paraense.</title>
        <authorList>
            <person name="Zelli J.E."/>
            <person name="Simoes-Araujo J.L."/>
            <person name="Barauna A.C."/>
            <person name="Silva K."/>
        </authorList>
    </citation>
    <scope>NUCLEOTIDE SEQUENCE [LARGE SCALE GENOMIC DNA]</scope>
    <source>
        <strain evidence="2 3">BR 10303</strain>
    </source>
</reference>
<evidence type="ECO:0008006" key="4">
    <source>
        <dbReference type="Google" id="ProtNLM"/>
    </source>
</evidence>
<dbReference type="Proteomes" id="UP000057737">
    <property type="component" value="Unassembled WGS sequence"/>
</dbReference>
<feature type="compositionally biased region" description="Pro residues" evidence="1">
    <location>
        <begin position="72"/>
        <end position="82"/>
    </location>
</feature>
<name>A0A109JZA2_9BRAD</name>